<proteinExistence type="predicted"/>
<evidence type="ECO:0000313" key="2">
    <source>
        <dbReference type="EMBL" id="KAK8519364.1"/>
    </source>
</evidence>
<reference evidence="2 3" key="1">
    <citation type="journal article" date="2024" name="G3 (Bethesda)">
        <title>Genome assembly of Hibiscus sabdariffa L. provides insights into metabolisms of medicinal natural products.</title>
        <authorList>
            <person name="Kim T."/>
        </authorList>
    </citation>
    <scope>NUCLEOTIDE SEQUENCE [LARGE SCALE GENOMIC DNA]</scope>
    <source>
        <strain evidence="2">TK-2024</strain>
        <tissue evidence="2">Old leaves</tissue>
    </source>
</reference>
<evidence type="ECO:0000256" key="1">
    <source>
        <dbReference type="SAM" id="MobiDB-lite"/>
    </source>
</evidence>
<feature type="compositionally biased region" description="Basic and acidic residues" evidence="1">
    <location>
        <begin position="39"/>
        <end position="64"/>
    </location>
</feature>
<keyword evidence="3" id="KW-1185">Reference proteome</keyword>
<protein>
    <submittedName>
        <fullName evidence="2">Uncharacterized protein</fullName>
    </submittedName>
</protein>
<organism evidence="2 3">
    <name type="scientific">Hibiscus sabdariffa</name>
    <name type="common">roselle</name>
    <dbReference type="NCBI Taxonomy" id="183260"/>
    <lineage>
        <taxon>Eukaryota</taxon>
        <taxon>Viridiplantae</taxon>
        <taxon>Streptophyta</taxon>
        <taxon>Embryophyta</taxon>
        <taxon>Tracheophyta</taxon>
        <taxon>Spermatophyta</taxon>
        <taxon>Magnoliopsida</taxon>
        <taxon>eudicotyledons</taxon>
        <taxon>Gunneridae</taxon>
        <taxon>Pentapetalae</taxon>
        <taxon>rosids</taxon>
        <taxon>malvids</taxon>
        <taxon>Malvales</taxon>
        <taxon>Malvaceae</taxon>
        <taxon>Malvoideae</taxon>
        <taxon>Hibiscus</taxon>
    </lineage>
</organism>
<gene>
    <name evidence="2" type="ORF">V6N12_025403</name>
</gene>
<dbReference type="EMBL" id="JBBPBM010000051">
    <property type="protein sequence ID" value="KAK8519364.1"/>
    <property type="molecule type" value="Genomic_DNA"/>
</dbReference>
<feature type="region of interest" description="Disordered" evidence="1">
    <location>
        <begin position="30"/>
        <end position="64"/>
    </location>
</feature>
<accession>A0ABR2CIN0</accession>
<name>A0ABR2CIN0_9ROSI</name>
<comment type="caution">
    <text evidence="2">The sequence shown here is derived from an EMBL/GenBank/DDBJ whole genome shotgun (WGS) entry which is preliminary data.</text>
</comment>
<evidence type="ECO:0000313" key="3">
    <source>
        <dbReference type="Proteomes" id="UP001472677"/>
    </source>
</evidence>
<sequence length="93" mass="10697">MKHLQETITTDQRKFGVILDRVICSTRIQKTEQNSPRSKLRDLINRKPLKTSEKNDAKARHKTIEPIKGKSCKKLKTEVLGKVMQPSKEEVIA</sequence>
<dbReference type="Proteomes" id="UP001472677">
    <property type="component" value="Unassembled WGS sequence"/>
</dbReference>